<sequence>MGKFDEICRGRSLRAMTTGNTREMADIWLDCGDQDLGEAAKCRAAAGEARRKVEQRGKGRSQVAACSRWYMYLRYYTRKLLSSKVYHEYDAMYLSPKRLCQEPPQICVYVFGYIAAAAGHVRWSGHGEV</sequence>
<reference evidence="1" key="1">
    <citation type="journal article" date="2013" name="Nature">
        <title>Draft genome of the wheat A-genome progenitor Triticum urartu.</title>
        <authorList>
            <person name="Ling H.Q."/>
            <person name="Zhao S."/>
            <person name="Liu D."/>
            <person name="Wang J."/>
            <person name="Sun H."/>
            <person name="Zhang C."/>
            <person name="Fan H."/>
            <person name="Li D."/>
            <person name="Dong L."/>
            <person name="Tao Y."/>
            <person name="Gao C."/>
            <person name="Wu H."/>
            <person name="Li Y."/>
            <person name="Cui Y."/>
            <person name="Guo X."/>
            <person name="Zheng S."/>
            <person name="Wang B."/>
            <person name="Yu K."/>
            <person name="Liang Q."/>
            <person name="Yang W."/>
            <person name="Lou X."/>
            <person name="Chen J."/>
            <person name="Feng M."/>
            <person name="Jian J."/>
            <person name="Zhang X."/>
            <person name="Luo G."/>
            <person name="Jiang Y."/>
            <person name="Liu J."/>
            <person name="Wang Z."/>
            <person name="Sha Y."/>
            <person name="Zhang B."/>
            <person name="Wu H."/>
            <person name="Tang D."/>
            <person name="Shen Q."/>
            <person name="Xue P."/>
            <person name="Zou S."/>
            <person name="Wang X."/>
            <person name="Liu X."/>
            <person name="Wang F."/>
            <person name="Yang Y."/>
            <person name="An X."/>
            <person name="Dong Z."/>
            <person name="Zhang K."/>
            <person name="Zhang X."/>
            <person name="Luo M.C."/>
            <person name="Dvorak J."/>
            <person name="Tong Y."/>
            <person name="Wang J."/>
            <person name="Yang H."/>
            <person name="Li Z."/>
            <person name="Wang D."/>
            <person name="Zhang A."/>
            <person name="Wang J."/>
        </authorList>
    </citation>
    <scope>NUCLEOTIDE SEQUENCE</scope>
</reference>
<proteinExistence type="predicted"/>
<accession>M7ZXC4</accession>
<dbReference type="AlphaFoldDB" id="M7ZXC4"/>
<evidence type="ECO:0000313" key="1">
    <source>
        <dbReference type="EMBL" id="EMS64717.1"/>
    </source>
</evidence>
<protein>
    <submittedName>
        <fullName evidence="1">Uncharacterized protein</fullName>
    </submittedName>
</protein>
<gene>
    <name evidence="1" type="ORF">TRIUR3_22382</name>
</gene>
<dbReference type="EMBL" id="KD052794">
    <property type="protein sequence ID" value="EMS64717.1"/>
    <property type="molecule type" value="Genomic_DNA"/>
</dbReference>
<name>M7ZXC4_TRIUA</name>
<organism evidence="1">
    <name type="scientific">Triticum urartu</name>
    <name type="common">Red wild einkorn</name>
    <name type="synonym">Crithodium urartu</name>
    <dbReference type="NCBI Taxonomy" id="4572"/>
    <lineage>
        <taxon>Eukaryota</taxon>
        <taxon>Viridiplantae</taxon>
        <taxon>Streptophyta</taxon>
        <taxon>Embryophyta</taxon>
        <taxon>Tracheophyta</taxon>
        <taxon>Spermatophyta</taxon>
        <taxon>Magnoliopsida</taxon>
        <taxon>Liliopsida</taxon>
        <taxon>Poales</taxon>
        <taxon>Poaceae</taxon>
        <taxon>BOP clade</taxon>
        <taxon>Pooideae</taxon>
        <taxon>Triticodae</taxon>
        <taxon>Triticeae</taxon>
        <taxon>Triticinae</taxon>
        <taxon>Triticum</taxon>
    </lineage>
</organism>